<dbReference type="Proteomes" id="UP000322267">
    <property type="component" value="Unassembled WGS sequence"/>
</dbReference>
<proteinExistence type="predicted"/>
<feature type="transmembrane region" description="Helical" evidence="1">
    <location>
        <begin position="36"/>
        <end position="58"/>
    </location>
</feature>
<dbReference type="PANTHER" id="PTHR43849">
    <property type="entry name" value="BLL3936 PROTEIN"/>
    <property type="match status" value="1"/>
</dbReference>
<dbReference type="EMBL" id="VTEI01000004">
    <property type="protein sequence ID" value="TYS16970.1"/>
    <property type="molecule type" value="Genomic_DNA"/>
</dbReference>
<feature type="transmembrane region" description="Helical" evidence="1">
    <location>
        <begin position="424"/>
        <end position="446"/>
    </location>
</feature>
<keyword evidence="1" id="KW-0472">Membrane</keyword>
<dbReference type="NCBIfam" id="TIGR02123">
    <property type="entry name" value="TRAP_fused"/>
    <property type="match status" value="1"/>
</dbReference>
<feature type="transmembrane region" description="Helical" evidence="1">
    <location>
        <begin position="466"/>
        <end position="485"/>
    </location>
</feature>
<dbReference type="Pfam" id="PF06808">
    <property type="entry name" value="DctM"/>
    <property type="match status" value="1"/>
</dbReference>
<dbReference type="OrthoDB" id="9759894at2"/>
<dbReference type="RefSeq" id="WP_148939585.1">
    <property type="nucleotide sequence ID" value="NZ_VTEI01000004.1"/>
</dbReference>
<feature type="transmembrane region" description="Helical" evidence="1">
    <location>
        <begin position="363"/>
        <end position="381"/>
    </location>
</feature>
<dbReference type="AlphaFoldDB" id="A0A5D4NSR8"/>
<dbReference type="InterPro" id="IPR010656">
    <property type="entry name" value="DctM"/>
</dbReference>
<feature type="transmembrane region" description="Helical" evidence="1">
    <location>
        <begin position="517"/>
        <end position="545"/>
    </location>
</feature>
<feature type="transmembrane region" description="Helical" evidence="1">
    <location>
        <begin position="149"/>
        <end position="166"/>
    </location>
</feature>
<feature type="transmembrane region" description="Helical" evidence="1">
    <location>
        <begin position="492"/>
        <end position="511"/>
    </location>
</feature>
<feature type="transmembrane region" description="Helical" evidence="1">
    <location>
        <begin position="94"/>
        <end position="113"/>
    </location>
</feature>
<feature type="domain" description="TRAP C4-dicarboxylate transport system permease DctM subunit" evidence="2">
    <location>
        <begin position="137"/>
        <end position="578"/>
    </location>
</feature>
<feature type="transmembrane region" description="Helical" evidence="1">
    <location>
        <begin position="557"/>
        <end position="577"/>
    </location>
</feature>
<evidence type="ECO:0000313" key="4">
    <source>
        <dbReference type="Proteomes" id="UP000322267"/>
    </source>
</evidence>
<dbReference type="PANTHER" id="PTHR43849:SF2">
    <property type="entry name" value="BLL3936 PROTEIN"/>
    <property type="match status" value="1"/>
</dbReference>
<keyword evidence="1" id="KW-1133">Transmembrane helix</keyword>
<comment type="caution">
    <text evidence="3">The sequence shown here is derived from an EMBL/GenBank/DDBJ whole genome shotgun (WGS) entry which is preliminary data.</text>
</comment>
<name>A0A5D4NSR8_9BACI</name>
<dbReference type="InterPro" id="IPR011853">
    <property type="entry name" value="TRAP_DctM-Dct_fused"/>
</dbReference>
<feature type="transmembrane region" description="Helical" evidence="1">
    <location>
        <begin position="119"/>
        <end position="142"/>
    </location>
</feature>
<dbReference type="STRING" id="218284.AM506_01760"/>
<evidence type="ECO:0000259" key="2">
    <source>
        <dbReference type="Pfam" id="PF06808"/>
    </source>
</evidence>
<feature type="transmembrane region" description="Helical" evidence="1">
    <location>
        <begin position="583"/>
        <end position="605"/>
    </location>
</feature>
<organism evidence="3 4">
    <name type="scientific">Rossellomorea vietnamensis</name>
    <dbReference type="NCBI Taxonomy" id="218284"/>
    <lineage>
        <taxon>Bacteria</taxon>
        <taxon>Bacillati</taxon>
        <taxon>Bacillota</taxon>
        <taxon>Bacilli</taxon>
        <taxon>Bacillales</taxon>
        <taxon>Bacillaceae</taxon>
        <taxon>Rossellomorea</taxon>
    </lineage>
</organism>
<evidence type="ECO:0000313" key="3">
    <source>
        <dbReference type="EMBL" id="TYS16970.1"/>
    </source>
</evidence>
<evidence type="ECO:0000256" key="1">
    <source>
        <dbReference type="SAM" id="Phobius"/>
    </source>
</evidence>
<feature type="transmembrane region" description="Helical" evidence="1">
    <location>
        <begin position="325"/>
        <end position="342"/>
    </location>
</feature>
<gene>
    <name evidence="3" type="ORF">FZC78_10080</name>
</gene>
<protein>
    <submittedName>
        <fullName evidence="3">TRAP transporter permease</fullName>
    </submittedName>
</protein>
<keyword evidence="1" id="KW-0812">Transmembrane</keyword>
<feature type="transmembrane region" description="Helical" evidence="1">
    <location>
        <begin position="64"/>
        <end position="82"/>
    </location>
</feature>
<accession>A0A5D4NSR8</accession>
<feature type="transmembrane region" description="Helical" evidence="1">
    <location>
        <begin position="200"/>
        <end position="218"/>
    </location>
</feature>
<sequence>MDKNSKQFESLTAEQQQELLEKYDPDSSTRKFTSGIVRWIVFYGLLAFSLFQLTASIFQFIPRQLLLSIHLGFALSLIFLLFPASKTRSRKDKVAWYDIILALLSIVVGSYWPIMQEEIVSRIGIMTTLDFTVGIIAVLLVLEATRRAVGLPITIIAGAFLLYMYYGRSMPGFLAHRGYDIDAIVKTMFFTSEGILGTPLYVSATFIFLFLLFGAFLVKTGVGQYFNDLAVSIAGKRTGGPAKVAIFSSALQGTISGSSVANVVTSGSFTIPMMKKLGYRKEFAGGVEAAASTGGQLMPPIMGAAAFLMVEFIGGVSYWEIAKAAAIPALLYFTGIWIMTHFEAKRIGLRGLTDEEMPDRKEVLKKIYLLLPILVVIVLLFSGMSVMRAALWSIVATIAISAIRRDTRINFKDAVDALVDGARTALSVAAATAAAGIIVGVVTKTGLGLTMANGLVDLAADMTNSAQAKLLLTLFFTMVASIILGMGSPTTANYVITSTIAAPAIILLGAPELSAHLFVFYFGIIADITPPVALAAFAAAGVSGGEPIRTGFNSAKLAIAAFIIPYMFVLSPELLMIDTTIPYLIWVVFTAITGMMAIGAAMIGFWYRKVTAIERVLCLAAGLMLIYPEGMTDIFGLILFVIMLALQFIIKGKGGEDSKPATA</sequence>
<reference evidence="3 4" key="1">
    <citation type="submission" date="2019-08" db="EMBL/GenBank/DDBJ databases">
        <title>Bacillus genomes from the desert of Cuatro Cienegas, Coahuila.</title>
        <authorList>
            <person name="Olmedo-Alvarez G."/>
        </authorList>
    </citation>
    <scope>NUCLEOTIDE SEQUENCE [LARGE SCALE GENOMIC DNA]</scope>
    <source>
        <strain evidence="3 4">CH34_1T</strain>
    </source>
</reference>